<evidence type="ECO:0000256" key="2">
    <source>
        <dbReference type="ARBA" id="ARBA00022806"/>
    </source>
</evidence>
<protein>
    <submittedName>
        <fullName evidence="5">SNF2 family protein</fullName>
    </submittedName>
</protein>
<accession>A0A1R4H1W5</accession>
<dbReference type="CDD" id="cd18793">
    <property type="entry name" value="SF2_C_SNF"/>
    <property type="match status" value="1"/>
</dbReference>
<dbReference type="InterPro" id="IPR049730">
    <property type="entry name" value="SNF2/RAD54-like_C"/>
</dbReference>
<keyword evidence="1" id="KW-0378">Hydrolase</keyword>
<dbReference type="PANTHER" id="PTHR10799">
    <property type="entry name" value="SNF2/RAD54 HELICASE FAMILY"/>
    <property type="match status" value="1"/>
</dbReference>
<dbReference type="Pfam" id="PF00176">
    <property type="entry name" value="SNF2-rel_dom"/>
    <property type="match status" value="1"/>
</dbReference>
<keyword evidence="6" id="KW-1185">Reference proteome</keyword>
<reference evidence="6" key="1">
    <citation type="submission" date="2017-02" db="EMBL/GenBank/DDBJ databases">
        <authorList>
            <person name="Daims H."/>
        </authorList>
    </citation>
    <scope>NUCLEOTIDE SEQUENCE [LARGE SCALE GENOMIC DNA]</scope>
</reference>
<dbReference type="InterPro" id="IPR027417">
    <property type="entry name" value="P-loop_NTPase"/>
</dbReference>
<evidence type="ECO:0000313" key="5">
    <source>
        <dbReference type="EMBL" id="SJM90166.1"/>
    </source>
</evidence>
<feature type="domain" description="Helicase C-terminal" evidence="4">
    <location>
        <begin position="841"/>
        <end position="1001"/>
    </location>
</feature>
<dbReference type="FunFam" id="3.40.50.300:FF:000533">
    <property type="entry name" value="Helicase, Snf2 family"/>
    <property type="match status" value="1"/>
</dbReference>
<dbReference type="Proteomes" id="UP000195667">
    <property type="component" value="Unassembled WGS sequence"/>
</dbReference>
<dbReference type="GO" id="GO:0016787">
    <property type="term" value="F:hydrolase activity"/>
    <property type="evidence" value="ECO:0007669"/>
    <property type="project" value="UniProtKB-KW"/>
</dbReference>
<dbReference type="AlphaFoldDB" id="A0A1R4H1W5"/>
<dbReference type="PROSITE" id="PS51194">
    <property type="entry name" value="HELICASE_CTER"/>
    <property type="match status" value="1"/>
</dbReference>
<dbReference type="InterPro" id="IPR038718">
    <property type="entry name" value="SNF2-like_sf"/>
</dbReference>
<dbReference type="InterPro" id="IPR001650">
    <property type="entry name" value="Helicase_C-like"/>
</dbReference>
<dbReference type="Pfam" id="PF00271">
    <property type="entry name" value="Helicase_C"/>
    <property type="match status" value="1"/>
</dbReference>
<dbReference type="OrthoDB" id="9760715at2"/>
<dbReference type="SUPFAM" id="SSF52540">
    <property type="entry name" value="P-loop containing nucleoside triphosphate hydrolases"/>
    <property type="match status" value="2"/>
</dbReference>
<keyword evidence="2" id="KW-0347">Helicase</keyword>
<dbReference type="RefSeq" id="WP_087142423.1">
    <property type="nucleotide sequence ID" value="NZ_FUKI01000042.1"/>
</dbReference>
<keyword evidence="2" id="KW-0547">Nucleotide-binding</keyword>
<dbReference type="Gene3D" id="3.40.50.10810">
    <property type="entry name" value="Tandem AAA-ATPase domain"/>
    <property type="match status" value="1"/>
</dbReference>
<evidence type="ECO:0000256" key="1">
    <source>
        <dbReference type="ARBA" id="ARBA00022801"/>
    </source>
</evidence>
<name>A0A1R4H1W5_9GAMM</name>
<dbReference type="EMBL" id="FUKI01000042">
    <property type="protein sequence ID" value="SJM90166.1"/>
    <property type="molecule type" value="Genomic_DNA"/>
</dbReference>
<organism evidence="5 6">
    <name type="scientific">Crenothrix polyspora</name>
    <dbReference type="NCBI Taxonomy" id="360316"/>
    <lineage>
        <taxon>Bacteria</taxon>
        <taxon>Pseudomonadati</taxon>
        <taxon>Pseudomonadota</taxon>
        <taxon>Gammaproteobacteria</taxon>
        <taxon>Methylococcales</taxon>
        <taxon>Crenotrichaceae</taxon>
        <taxon>Crenothrix</taxon>
    </lineage>
</organism>
<dbReference type="GO" id="GO:0004386">
    <property type="term" value="F:helicase activity"/>
    <property type="evidence" value="ECO:0007669"/>
    <property type="project" value="UniProtKB-KW"/>
</dbReference>
<dbReference type="Gene3D" id="3.40.50.300">
    <property type="entry name" value="P-loop containing nucleotide triphosphate hydrolases"/>
    <property type="match status" value="1"/>
</dbReference>
<dbReference type="InterPro" id="IPR014001">
    <property type="entry name" value="Helicase_ATP-bd"/>
</dbReference>
<dbReference type="CDD" id="cd18012">
    <property type="entry name" value="DEXQc_arch_SWI2_SNF2"/>
    <property type="match status" value="1"/>
</dbReference>
<evidence type="ECO:0000313" key="6">
    <source>
        <dbReference type="Proteomes" id="UP000195667"/>
    </source>
</evidence>
<sequence length="1019" mass="116522">MNIIHGTWLPKDTADFIQSGTFYLWVESDEAPAKIKAPLHPQHLPEKPCLEFLKTELLLNPTRSGQGELLSLLLPTVEGKPLPSPELQSVDVTGMMTLQDWQVYGFPLEAPLKTINNIHFLCCYQASHSRVGSDFLFWYYFSQSLKHILAKDQYLPLLISKKAGKSTEFYRRWQAVSGNYEQLIHSAVAQMPLACSQHYQPESLLRHFAEVVIDELLSTAAADMPQVFTKRIQDEFLASMLLHKHSAKPLQTSLKLPDEFKYWFQWQQKLLGGEQHSSLQLGLQLLEASAEQVDEWRLVFFLSSHQDPSLKLDLDDYWDEKNHFNKALQKQFGNNIEQQLLIQLALAARIYPTLWQGMEGSEPDSVRLNLDAAFDFLKESAWILEDAGFKVIVPAWLTPKGRRRAKIRLRSSGKSPSKSASSTSYFSMEKLTNYQYELAIGDTTLTPEEWQQLVDSKAPLIHFRGQWMELDRDKMQEMLSLMQQQNNDVPEMTVQQLLKKLAEESDSFELDVHDSLAQMLEKLADNSQLEAIDNPKQLNAELREYQKRGVSWLRYLENLGLNGCLADDMGLGKTMQVITLLVLEREQSQPAPTLLIVPTSVIGNWQKEIDKFAPQLTTLIHHGSAREQNTKAFKKLCGQHDVLITSYTLARKDAKLLGALHWRRIVLDEAQNIKNPVAAQTKAILKLNADSRLALTGTPVENRLMDLWSIFNFLNPGYLGKQAQFRKLYELPVQRDNDPIQSTILKKLIQPFILRRLKTDKNIIKDLPDKIENKIYCNLSKEQASLYEVVVQDVVAQLEEADGIQRQGLMLSTLMKLKQICNHPMQFLQDGSAFTPERSNKLERIGDMLEEAMAQGDSVLVFTQFTEIGEHLNRYLAKEKHYKTHYLHGGTSRLKREQMIADFQDPDTGPAVFILSLKAGGVGITLTAANHVFHFDRWWNPAVENQATDRAFRIGQQKNVFVHKFITLGTLEERIDQMITDKQKMADSIVGNDESWLTKLDNQAFKELIALNKHSIMEN</sequence>
<evidence type="ECO:0000259" key="4">
    <source>
        <dbReference type="PROSITE" id="PS51194"/>
    </source>
</evidence>
<dbReference type="SMART" id="SM00490">
    <property type="entry name" value="HELICc"/>
    <property type="match status" value="1"/>
</dbReference>
<dbReference type="SMART" id="SM00487">
    <property type="entry name" value="DEXDc"/>
    <property type="match status" value="1"/>
</dbReference>
<dbReference type="InterPro" id="IPR022138">
    <property type="entry name" value="DUF3670"/>
</dbReference>
<evidence type="ECO:0000259" key="3">
    <source>
        <dbReference type="PROSITE" id="PS51192"/>
    </source>
</evidence>
<dbReference type="GO" id="GO:0005524">
    <property type="term" value="F:ATP binding"/>
    <property type="evidence" value="ECO:0007669"/>
    <property type="project" value="InterPro"/>
</dbReference>
<dbReference type="PROSITE" id="PS51192">
    <property type="entry name" value="HELICASE_ATP_BIND_1"/>
    <property type="match status" value="1"/>
</dbReference>
<keyword evidence="2" id="KW-0067">ATP-binding</keyword>
<dbReference type="Pfam" id="PF12419">
    <property type="entry name" value="DUF3670"/>
    <property type="match status" value="1"/>
</dbReference>
<dbReference type="InterPro" id="IPR000330">
    <property type="entry name" value="SNF2_N"/>
</dbReference>
<proteinExistence type="predicted"/>
<feature type="domain" description="Helicase ATP-binding" evidence="3">
    <location>
        <begin position="554"/>
        <end position="717"/>
    </location>
</feature>
<gene>
    <name evidence="5" type="ORF">CRENPOLYSF1_1360014</name>
</gene>